<keyword evidence="2" id="KW-0378">Hydrolase</keyword>
<dbReference type="InterPro" id="IPR000182">
    <property type="entry name" value="GNAT_dom"/>
</dbReference>
<sequence>MLSSVATAPQAERVIIAAWDVGAPRCTKFISHHSKFCPNQGQGPEGRTCCDDLLAPWSLAREPQDEASSTTIAVMAGGRKIGRVNRRAAVMLAPLLDGGLIEAEFRQNQGQPTRSIYIYAKMGLGSHFQVVREPANDDERRAYLGVLAGAMDAFLAFDRELLEDSSLPAAPPPPDMRRSGSWPGNKRLPGALEWDYATGSEGNTVSRALVDALGRRVFASLQQSGAPKAEHNMPGKLKVAKTDAEVSKCFPVLSQLRPHVTSAQDLLSRVKRQQEQGYSIVFVEDGGKVKGCAGFRVTESLYAGKRLYVDDLVVDKEARSGGYGAQLMEWLMENARLLGCDGLALDSGVQRGPAHKFYFNQGLEIKAYHFAMAFEDAESDDASEDAVNEET</sequence>
<evidence type="ECO:0000256" key="3">
    <source>
        <dbReference type="SAM" id="MobiDB-lite"/>
    </source>
</evidence>
<evidence type="ECO:0000256" key="1">
    <source>
        <dbReference type="ARBA" id="ARBA00022723"/>
    </source>
</evidence>
<dbReference type="EMBL" id="JALJOR010000003">
    <property type="protein sequence ID" value="KAK9820586.1"/>
    <property type="molecule type" value="Genomic_DNA"/>
</dbReference>
<gene>
    <name evidence="5" type="ORF">WJX72_011959</name>
</gene>
<dbReference type="GO" id="GO:0003676">
    <property type="term" value="F:nucleic acid binding"/>
    <property type="evidence" value="ECO:0007669"/>
    <property type="project" value="InterPro"/>
</dbReference>
<dbReference type="Proteomes" id="UP001489004">
    <property type="component" value="Unassembled WGS sequence"/>
</dbReference>
<dbReference type="InterPro" id="IPR014905">
    <property type="entry name" value="HIRAN"/>
</dbReference>
<evidence type="ECO:0000256" key="2">
    <source>
        <dbReference type="ARBA" id="ARBA00022801"/>
    </source>
</evidence>
<organism evidence="5 6">
    <name type="scientific">[Myrmecia] bisecta</name>
    <dbReference type="NCBI Taxonomy" id="41462"/>
    <lineage>
        <taxon>Eukaryota</taxon>
        <taxon>Viridiplantae</taxon>
        <taxon>Chlorophyta</taxon>
        <taxon>core chlorophytes</taxon>
        <taxon>Trebouxiophyceae</taxon>
        <taxon>Trebouxiales</taxon>
        <taxon>Trebouxiaceae</taxon>
        <taxon>Myrmecia</taxon>
    </lineage>
</organism>
<proteinExistence type="predicted"/>
<evidence type="ECO:0000259" key="4">
    <source>
        <dbReference type="PROSITE" id="PS51186"/>
    </source>
</evidence>
<dbReference type="InterPro" id="IPR016181">
    <property type="entry name" value="Acyl_CoA_acyltransferase"/>
</dbReference>
<comment type="caution">
    <text evidence="5">The sequence shown here is derived from an EMBL/GenBank/DDBJ whole genome shotgun (WGS) entry which is preliminary data.</text>
</comment>
<dbReference type="SUPFAM" id="SSF55729">
    <property type="entry name" value="Acyl-CoA N-acyltransferases (Nat)"/>
    <property type="match status" value="1"/>
</dbReference>
<keyword evidence="1" id="KW-0479">Metal-binding</keyword>
<name>A0AAW1QGQ3_9CHLO</name>
<feature type="domain" description="N-acetyltransferase" evidence="4">
    <location>
        <begin position="240"/>
        <end position="381"/>
    </location>
</feature>
<keyword evidence="6" id="KW-1185">Reference proteome</keyword>
<dbReference type="GO" id="GO:0008270">
    <property type="term" value="F:zinc ion binding"/>
    <property type="evidence" value="ECO:0007669"/>
    <property type="project" value="InterPro"/>
</dbReference>
<dbReference type="Gene3D" id="3.30.70.2330">
    <property type="match status" value="1"/>
</dbReference>
<dbReference type="AlphaFoldDB" id="A0AAW1QGQ3"/>
<evidence type="ECO:0000313" key="6">
    <source>
        <dbReference type="Proteomes" id="UP001489004"/>
    </source>
</evidence>
<dbReference type="Pfam" id="PF00583">
    <property type="entry name" value="Acetyltransf_1"/>
    <property type="match status" value="1"/>
</dbReference>
<dbReference type="Pfam" id="PF08797">
    <property type="entry name" value="HIRAN"/>
    <property type="match status" value="1"/>
</dbReference>
<dbReference type="GO" id="GO:0016747">
    <property type="term" value="F:acyltransferase activity, transferring groups other than amino-acyl groups"/>
    <property type="evidence" value="ECO:0007669"/>
    <property type="project" value="InterPro"/>
</dbReference>
<feature type="region of interest" description="Disordered" evidence="3">
    <location>
        <begin position="165"/>
        <end position="184"/>
    </location>
</feature>
<dbReference type="PROSITE" id="PS51186">
    <property type="entry name" value="GNAT"/>
    <property type="match status" value="1"/>
</dbReference>
<evidence type="ECO:0000313" key="5">
    <source>
        <dbReference type="EMBL" id="KAK9820586.1"/>
    </source>
</evidence>
<accession>A0AAW1QGQ3</accession>
<dbReference type="GO" id="GO:0016818">
    <property type="term" value="F:hydrolase activity, acting on acid anhydrides, in phosphorus-containing anhydrides"/>
    <property type="evidence" value="ECO:0007669"/>
    <property type="project" value="InterPro"/>
</dbReference>
<reference evidence="5 6" key="1">
    <citation type="journal article" date="2024" name="Nat. Commun.">
        <title>Phylogenomics reveals the evolutionary origins of lichenization in chlorophyte algae.</title>
        <authorList>
            <person name="Puginier C."/>
            <person name="Libourel C."/>
            <person name="Otte J."/>
            <person name="Skaloud P."/>
            <person name="Haon M."/>
            <person name="Grisel S."/>
            <person name="Petersen M."/>
            <person name="Berrin J.G."/>
            <person name="Delaux P.M."/>
            <person name="Dal Grande F."/>
            <person name="Keller J."/>
        </authorList>
    </citation>
    <scope>NUCLEOTIDE SEQUENCE [LARGE SCALE GENOMIC DNA]</scope>
    <source>
        <strain evidence="5 6">SAG 2043</strain>
    </source>
</reference>
<dbReference type="CDD" id="cd04301">
    <property type="entry name" value="NAT_SF"/>
    <property type="match status" value="1"/>
</dbReference>
<protein>
    <recommendedName>
        <fullName evidence="4">N-acetyltransferase domain-containing protein</fullName>
    </recommendedName>
</protein>
<dbReference type="Gene3D" id="3.40.630.30">
    <property type="match status" value="1"/>
</dbReference>